<organism evidence="2 3">
    <name type="scientific">Lithospermum erythrorhizon</name>
    <name type="common">Purple gromwell</name>
    <name type="synonym">Lithospermum officinale var. erythrorhizon</name>
    <dbReference type="NCBI Taxonomy" id="34254"/>
    <lineage>
        <taxon>Eukaryota</taxon>
        <taxon>Viridiplantae</taxon>
        <taxon>Streptophyta</taxon>
        <taxon>Embryophyta</taxon>
        <taxon>Tracheophyta</taxon>
        <taxon>Spermatophyta</taxon>
        <taxon>Magnoliopsida</taxon>
        <taxon>eudicotyledons</taxon>
        <taxon>Gunneridae</taxon>
        <taxon>Pentapetalae</taxon>
        <taxon>asterids</taxon>
        <taxon>lamiids</taxon>
        <taxon>Boraginales</taxon>
        <taxon>Boraginaceae</taxon>
        <taxon>Boraginoideae</taxon>
        <taxon>Lithospermeae</taxon>
        <taxon>Lithospermum</taxon>
    </lineage>
</organism>
<keyword evidence="2" id="KW-0675">Receptor</keyword>
<feature type="domain" description="Reverse transcriptase Ty1/copia-type" evidence="1">
    <location>
        <begin position="3"/>
        <end position="137"/>
    </location>
</feature>
<dbReference type="PANTHER" id="PTHR11439">
    <property type="entry name" value="GAG-POL-RELATED RETROTRANSPOSON"/>
    <property type="match status" value="1"/>
</dbReference>
<dbReference type="PANTHER" id="PTHR11439:SF511">
    <property type="match status" value="1"/>
</dbReference>
<name>A0AAV3PDQ6_LITER</name>
<evidence type="ECO:0000259" key="1">
    <source>
        <dbReference type="Pfam" id="PF07727"/>
    </source>
</evidence>
<dbReference type="Proteomes" id="UP001454036">
    <property type="component" value="Unassembled WGS sequence"/>
</dbReference>
<reference evidence="2 3" key="1">
    <citation type="submission" date="2024-01" db="EMBL/GenBank/DDBJ databases">
        <title>The complete chloroplast genome sequence of Lithospermum erythrorhizon: insights into the phylogenetic relationship among Boraginaceae species and the maternal lineages of purple gromwells.</title>
        <authorList>
            <person name="Okada T."/>
            <person name="Watanabe K."/>
        </authorList>
    </citation>
    <scope>NUCLEOTIDE SEQUENCE [LARGE SCALE GENOMIC DNA]</scope>
</reference>
<dbReference type="SUPFAM" id="SSF56672">
    <property type="entry name" value="DNA/RNA polymerases"/>
    <property type="match status" value="1"/>
</dbReference>
<accession>A0AAV3PDQ6</accession>
<dbReference type="InterPro" id="IPR013103">
    <property type="entry name" value="RVT_2"/>
</dbReference>
<protein>
    <submittedName>
        <fullName evidence="2">Transmembrane signal receptor</fullName>
    </submittedName>
</protein>
<comment type="caution">
    <text evidence="2">The sequence shown here is derived from an EMBL/GenBank/DDBJ whole genome shotgun (WGS) entry which is preliminary data.</text>
</comment>
<dbReference type="EMBL" id="BAABME010017247">
    <property type="protein sequence ID" value="GAA0149363.1"/>
    <property type="molecule type" value="Genomic_DNA"/>
</dbReference>
<evidence type="ECO:0000313" key="3">
    <source>
        <dbReference type="Proteomes" id="UP001454036"/>
    </source>
</evidence>
<keyword evidence="2" id="KW-0812">Transmembrane</keyword>
<dbReference type="Pfam" id="PF07727">
    <property type="entry name" value="RVT_2"/>
    <property type="match status" value="1"/>
</dbReference>
<keyword evidence="3" id="KW-1185">Reference proteome</keyword>
<gene>
    <name evidence="2" type="ORF">LIER_36914</name>
</gene>
<dbReference type="InterPro" id="IPR043502">
    <property type="entry name" value="DNA/RNA_pol_sf"/>
</dbReference>
<evidence type="ECO:0000313" key="2">
    <source>
        <dbReference type="EMBL" id="GAA0149363.1"/>
    </source>
</evidence>
<dbReference type="AlphaFoldDB" id="A0AAV3PDQ6"/>
<sequence>MVTVRTFLAVTAAKNWELHQMDIHNAFLHGDLTEEVYMRVPPGFSRGKPSEVCQLQKSLYVLKQAPKCWFSKLATSLKRYGFLQSLSDYSLYTWSKKDVHINVLVYVDDLIISGNNSTTILSFKEYLSSCFHMKDLESPFGDFLQPLFVDVERYRRVVGRLLYLAFTRPDISVVVQVLSQFIHAPRHDHWLAALRVVKYLKGSPGRGILLSSSCDF</sequence>
<keyword evidence="2" id="KW-0472">Membrane</keyword>
<proteinExistence type="predicted"/>